<dbReference type="GO" id="GO:0039702">
    <property type="term" value="P:viral budding via host ESCRT complex"/>
    <property type="evidence" value="ECO:0007669"/>
    <property type="project" value="UniProtKB-ARBA"/>
</dbReference>
<dbReference type="GO" id="GO:0016236">
    <property type="term" value="P:macroautophagy"/>
    <property type="evidence" value="ECO:0007669"/>
    <property type="project" value="UniProtKB-ARBA"/>
</dbReference>
<dbReference type="Gene3D" id="1.10.287.660">
    <property type="entry name" value="Helix hairpin bin"/>
    <property type="match status" value="1"/>
</dbReference>
<dbReference type="GO" id="GO:0000813">
    <property type="term" value="C:ESCRT I complex"/>
    <property type="evidence" value="ECO:0007669"/>
    <property type="project" value="TreeGrafter"/>
</dbReference>
<dbReference type="GO" id="GO:0006623">
    <property type="term" value="P:protein targeting to vacuole"/>
    <property type="evidence" value="ECO:0007669"/>
    <property type="project" value="TreeGrafter"/>
</dbReference>
<keyword evidence="4" id="KW-0967">Endosome</keyword>
<keyword evidence="3 8" id="KW-0813">Transport</keyword>
<dbReference type="Pfam" id="PF07200">
    <property type="entry name" value="Mod_r"/>
    <property type="match status" value="1"/>
</dbReference>
<dbReference type="Proteomes" id="UP000829720">
    <property type="component" value="Unassembled WGS sequence"/>
</dbReference>
<keyword evidence="12" id="KW-1185">Reference proteome</keyword>
<dbReference type="GO" id="GO:0031902">
    <property type="term" value="C:late endosome membrane"/>
    <property type="evidence" value="ECO:0007669"/>
    <property type="project" value="UniProtKB-SubCell"/>
</dbReference>
<evidence type="ECO:0000256" key="3">
    <source>
        <dbReference type="ARBA" id="ARBA00022448"/>
    </source>
</evidence>
<dbReference type="InterPro" id="IPR029012">
    <property type="entry name" value="Helix_hairpin_bin_sf"/>
</dbReference>
<evidence type="ECO:0000256" key="8">
    <source>
        <dbReference type="PROSITE-ProRule" id="PRU00646"/>
    </source>
</evidence>
<dbReference type="FunFam" id="1.10.287.660:FF:000003">
    <property type="entry name" value="vacuolar protein sorting-associated protein 37B"/>
    <property type="match status" value="1"/>
</dbReference>
<dbReference type="OrthoDB" id="10004364at2759"/>
<evidence type="ECO:0000313" key="11">
    <source>
        <dbReference type="EMBL" id="KAI1905389.1"/>
    </source>
</evidence>
<dbReference type="EMBL" id="JAERUA010000001">
    <property type="protein sequence ID" value="KAI1905389.1"/>
    <property type="molecule type" value="Genomic_DNA"/>
</dbReference>
<accession>A0A8T3E7G9</accession>
<evidence type="ECO:0000256" key="6">
    <source>
        <dbReference type="ARBA" id="ARBA00023136"/>
    </source>
</evidence>
<sequence length="196" mass="22013">MSGFTGKLDSYTMTQLNELLEDDEKLNHIVQELEETQTVQQAKDMTLAGNRSLAEQNLLLQPQLDLQKNELTKRYRLLQELFEAYQLRKSTLDQHAGSGSLDTLLALLQAEGAKIEEETENMADSFLEGGQSLDSFIDEYQSKRKLAHVRRVKIDKLREMVLKGHRLPQAPVPSHNPTASPALNPTSDTNGSPMPP</sequence>
<comment type="similarity">
    <text evidence="2">Belongs to the VPS37 family.</text>
</comment>
<dbReference type="PANTHER" id="PTHR13678">
    <property type="entry name" value="VACUOLAR PROTEIN SORTING-ASSOCIATED PROTEIN 37"/>
    <property type="match status" value="1"/>
</dbReference>
<dbReference type="InterPro" id="IPR009851">
    <property type="entry name" value="Mod_r"/>
</dbReference>
<evidence type="ECO:0000256" key="9">
    <source>
        <dbReference type="SAM" id="MobiDB-lite"/>
    </source>
</evidence>
<feature type="compositionally biased region" description="Polar residues" evidence="9">
    <location>
        <begin position="175"/>
        <end position="196"/>
    </location>
</feature>
<evidence type="ECO:0000259" key="10">
    <source>
        <dbReference type="PROSITE" id="PS51314"/>
    </source>
</evidence>
<keyword evidence="5 8" id="KW-0653">Protein transport</keyword>
<dbReference type="PANTHER" id="PTHR13678:SF9">
    <property type="entry name" value="VACUOLAR PROTEIN SORTING-ASSOCIATED PROTEIN 37B"/>
    <property type="match status" value="1"/>
</dbReference>
<gene>
    <name evidence="11" type="ORF">AGOR_G00015680</name>
</gene>
<comment type="caution">
    <text evidence="11">The sequence shown here is derived from an EMBL/GenBank/DDBJ whole genome shotgun (WGS) entry which is preliminary data.</text>
</comment>
<dbReference type="PROSITE" id="PS51314">
    <property type="entry name" value="VPS37_C"/>
    <property type="match status" value="1"/>
</dbReference>
<protein>
    <recommendedName>
        <fullName evidence="10">VPS37 C-terminal domain-containing protein</fullName>
    </recommendedName>
</protein>
<feature type="domain" description="VPS37 C-terminal" evidence="10">
    <location>
        <begin position="82"/>
        <end position="171"/>
    </location>
</feature>
<organism evidence="11 12">
    <name type="scientific">Albula goreensis</name>
    <dbReference type="NCBI Taxonomy" id="1534307"/>
    <lineage>
        <taxon>Eukaryota</taxon>
        <taxon>Metazoa</taxon>
        <taxon>Chordata</taxon>
        <taxon>Craniata</taxon>
        <taxon>Vertebrata</taxon>
        <taxon>Euteleostomi</taxon>
        <taxon>Actinopterygii</taxon>
        <taxon>Neopterygii</taxon>
        <taxon>Teleostei</taxon>
        <taxon>Albuliformes</taxon>
        <taxon>Albulidae</taxon>
        <taxon>Albula</taxon>
    </lineage>
</organism>
<evidence type="ECO:0000256" key="7">
    <source>
        <dbReference type="ARBA" id="ARBA00025010"/>
    </source>
</evidence>
<evidence type="ECO:0000313" key="12">
    <source>
        <dbReference type="Proteomes" id="UP000829720"/>
    </source>
</evidence>
<dbReference type="InterPro" id="IPR037202">
    <property type="entry name" value="ESCRT_assembly_dom"/>
</dbReference>
<dbReference type="GO" id="GO:0048306">
    <property type="term" value="F:calcium-dependent protein binding"/>
    <property type="evidence" value="ECO:0007669"/>
    <property type="project" value="UniProtKB-ARBA"/>
</dbReference>
<feature type="region of interest" description="Disordered" evidence="9">
    <location>
        <begin position="165"/>
        <end position="196"/>
    </location>
</feature>
<comment type="function">
    <text evidence="7">Component of the ESCRT-I complex, a regulator of vesicular trafficking process. Required for the sorting of endocytic ubiquitinated cargos into multivesicular bodies. May be involved in cell growth and differentiation.</text>
</comment>
<dbReference type="GO" id="GO:0043162">
    <property type="term" value="P:ubiquitin-dependent protein catabolic process via the multivesicular body sorting pathway"/>
    <property type="evidence" value="ECO:0007669"/>
    <property type="project" value="TreeGrafter"/>
</dbReference>
<dbReference type="AlphaFoldDB" id="A0A8T3E7G9"/>
<comment type="subcellular location">
    <subcellularLocation>
        <location evidence="1">Late endosome membrane</location>
        <topology evidence="1">Peripheral membrane protein</topology>
    </subcellularLocation>
</comment>
<name>A0A8T3E7G9_9TELE</name>
<reference evidence="11" key="1">
    <citation type="submission" date="2021-01" db="EMBL/GenBank/DDBJ databases">
        <authorList>
            <person name="Zahm M."/>
            <person name="Roques C."/>
            <person name="Cabau C."/>
            <person name="Klopp C."/>
            <person name="Donnadieu C."/>
            <person name="Jouanno E."/>
            <person name="Lampietro C."/>
            <person name="Louis A."/>
            <person name="Herpin A."/>
            <person name="Echchiki A."/>
            <person name="Berthelot C."/>
            <person name="Parey E."/>
            <person name="Roest-Crollius H."/>
            <person name="Braasch I."/>
            <person name="Postlethwait J."/>
            <person name="Bobe J."/>
            <person name="Montfort J."/>
            <person name="Bouchez O."/>
            <person name="Begum T."/>
            <person name="Mejri S."/>
            <person name="Adams A."/>
            <person name="Chen W.-J."/>
            <person name="Guiguen Y."/>
        </authorList>
    </citation>
    <scope>NUCLEOTIDE SEQUENCE</scope>
    <source>
        <tissue evidence="11">Blood</tissue>
    </source>
</reference>
<evidence type="ECO:0000256" key="4">
    <source>
        <dbReference type="ARBA" id="ARBA00022753"/>
    </source>
</evidence>
<dbReference type="GO" id="GO:0036258">
    <property type="term" value="P:multivesicular body assembly"/>
    <property type="evidence" value="ECO:0007669"/>
    <property type="project" value="UniProtKB-ARBA"/>
</dbReference>
<dbReference type="SUPFAM" id="SSF140111">
    <property type="entry name" value="Endosomal sorting complex assembly domain"/>
    <property type="match status" value="1"/>
</dbReference>
<proteinExistence type="inferred from homology"/>
<evidence type="ECO:0000256" key="1">
    <source>
        <dbReference type="ARBA" id="ARBA00004633"/>
    </source>
</evidence>
<evidence type="ECO:0000256" key="5">
    <source>
        <dbReference type="ARBA" id="ARBA00022927"/>
    </source>
</evidence>
<evidence type="ECO:0000256" key="2">
    <source>
        <dbReference type="ARBA" id="ARBA00007617"/>
    </source>
</evidence>
<dbReference type="GO" id="GO:0006612">
    <property type="term" value="P:protein targeting to membrane"/>
    <property type="evidence" value="ECO:0007669"/>
    <property type="project" value="TreeGrafter"/>
</dbReference>
<keyword evidence="6" id="KW-0472">Membrane</keyword>